<feature type="transmembrane region" description="Helical" evidence="7">
    <location>
        <begin position="80"/>
        <end position="101"/>
    </location>
</feature>
<feature type="transmembrane region" description="Helical" evidence="7">
    <location>
        <begin position="12"/>
        <end position="32"/>
    </location>
</feature>
<name>A0ABV9C405_9GAMM</name>
<evidence type="ECO:0000313" key="9">
    <source>
        <dbReference type="Proteomes" id="UP001595961"/>
    </source>
</evidence>
<keyword evidence="6 7" id="KW-0472">Membrane</keyword>
<evidence type="ECO:0000256" key="3">
    <source>
        <dbReference type="ARBA" id="ARBA00022475"/>
    </source>
</evidence>
<dbReference type="Proteomes" id="UP001595961">
    <property type="component" value="Unassembled WGS sequence"/>
</dbReference>
<dbReference type="PANTHER" id="PTHR30065">
    <property type="entry name" value="FLAGELLAR BIOSYNTHETIC PROTEIN FLIR"/>
    <property type="match status" value="1"/>
</dbReference>
<keyword evidence="8" id="KW-0969">Cilium</keyword>
<evidence type="ECO:0000256" key="5">
    <source>
        <dbReference type="ARBA" id="ARBA00022989"/>
    </source>
</evidence>
<evidence type="ECO:0000256" key="2">
    <source>
        <dbReference type="ARBA" id="ARBA00009772"/>
    </source>
</evidence>
<keyword evidence="5 7" id="KW-1133">Transmembrane helix</keyword>
<comment type="subcellular location">
    <subcellularLocation>
        <location evidence="1">Cell membrane</location>
        <topology evidence="1">Multi-pass membrane protein</topology>
    </subcellularLocation>
</comment>
<evidence type="ECO:0000256" key="1">
    <source>
        <dbReference type="ARBA" id="ARBA00004651"/>
    </source>
</evidence>
<evidence type="ECO:0000313" key="8">
    <source>
        <dbReference type="EMBL" id="MFC4527572.1"/>
    </source>
</evidence>
<dbReference type="InterPro" id="IPR002010">
    <property type="entry name" value="T3SS_IM_R"/>
</dbReference>
<reference evidence="9" key="1">
    <citation type="journal article" date="2019" name="Int. J. Syst. Evol. Microbiol.">
        <title>The Global Catalogue of Microorganisms (GCM) 10K type strain sequencing project: providing services to taxonomists for standard genome sequencing and annotation.</title>
        <authorList>
            <consortium name="The Broad Institute Genomics Platform"/>
            <consortium name="The Broad Institute Genome Sequencing Center for Infectious Disease"/>
            <person name="Wu L."/>
            <person name="Ma J."/>
        </authorList>
    </citation>
    <scope>NUCLEOTIDE SEQUENCE [LARGE SCALE GENOMIC DNA]</scope>
    <source>
        <strain evidence="9">CCM 4481</strain>
    </source>
</reference>
<dbReference type="PANTHER" id="PTHR30065:SF1">
    <property type="entry name" value="SURFACE PRESENTATION OF ANTIGENS PROTEIN SPAR"/>
    <property type="match status" value="1"/>
</dbReference>
<feature type="transmembrane region" description="Helical" evidence="7">
    <location>
        <begin position="122"/>
        <end position="145"/>
    </location>
</feature>
<keyword evidence="3" id="KW-1003">Cell membrane</keyword>
<dbReference type="Pfam" id="PF01311">
    <property type="entry name" value="Bac_export_1"/>
    <property type="match status" value="1"/>
</dbReference>
<dbReference type="PRINTS" id="PR00953">
    <property type="entry name" value="TYPE3IMRPROT"/>
</dbReference>
<keyword evidence="4 7" id="KW-0812">Transmembrane</keyword>
<feature type="transmembrane region" description="Helical" evidence="7">
    <location>
        <begin position="178"/>
        <end position="199"/>
    </location>
</feature>
<accession>A0ABV9C405</accession>
<evidence type="ECO:0000256" key="6">
    <source>
        <dbReference type="ARBA" id="ARBA00023136"/>
    </source>
</evidence>
<feature type="transmembrane region" description="Helical" evidence="7">
    <location>
        <begin position="211"/>
        <end position="233"/>
    </location>
</feature>
<dbReference type="RefSeq" id="WP_266150251.1">
    <property type="nucleotide sequence ID" value="NZ_CP064028.1"/>
</dbReference>
<keyword evidence="9" id="KW-1185">Reference proteome</keyword>
<keyword evidence="8" id="KW-0966">Cell projection</keyword>
<organism evidence="8 9">
    <name type="scientific">Dyella halodurans</name>
    <dbReference type="NCBI Taxonomy" id="1920171"/>
    <lineage>
        <taxon>Bacteria</taxon>
        <taxon>Pseudomonadati</taxon>
        <taxon>Pseudomonadota</taxon>
        <taxon>Gammaproteobacteria</taxon>
        <taxon>Lysobacterales</taxon>
        <taxon>Rhodanobacteraceae</taxon>
        <taxon>Dyella</taxon>
    </lineage>
</organism>
<comment type="caution">
    <text evidence="8">The sequence shown here is derived from an EMBL/GenBank/DDBJ whole genome shotgun (WGS) entry which is preliminary data.</text>
</comment>
<comment type="similarity">
    <text evidence="2">Belongs to the FliR/MopE/SpaR family.</text>
</comment>
<evidence type="ECO:0000256" key="4">
    <source>
        <dbReference type="ARBA" id="ARBA00022692"/>
    </source>
</evidence>
<keyword evidence="8" id="KW-0282">Flagellum</keyword>
<sequence length="255" mass="26339">MEVLERDVATFLLAMARFAPLLMVPALGPLAWVPGTVRIVVVIALALTAVGAAGAATVAAGTMESPVLLGLAMGGESLVGLTFALAVVLPTAALGFAARMVDMQSGVAAASLLNPSTHTTESLFGTVIQWGGMVVFFALGLHLVLLRGLVSSLNLVPLGSGRIVVSPTVFMSLLSTQFLLGLMVVLPVILGLFAIDLGTAYASRSMPQANIYFVALPLKVLAGFTLLAATLRFSPPLIERLFRGAFSALPMAGVH</sequence>
<evidence type="ECO:0000256" key="7">
    <source>
        <dbReference type="SAM" id="Phobius"/>
    </source>
</evidence>
<dbReference type="EMBL" id="JBHSGA010000017">
    <property type="protein sequence ID" value="MFC4527572.1"/>
    <property type="molecule type" value="Genomic_DNA"/>
</dbReference>
<proteinExistence type="inferred from homology"/>
<protein>
    <submittedName>
        <fullName evidence="8">Flagellar biosynthetic protein FliR</fullName>
    </submittedName>
</protein>
<feature type="transmembrane region" description="Helical" evidence="7">
    <location>
        <begin position="39"/>
        <end position="60"/>
    </location>
</feature>
<gene>
    <name evidence="8" type="ORF">ACFO5W_13085</name>
</gene>